<dbReference type="EMBL" id="LAZR01000314">
    <property type="protein sequence ID" value="KKN75170.1"/>
    <property type="molecule type" value="Genomic_DNA"/>
</dbReference>
<gene>
    <name evidence="1" type="ORF">LCGC14_0383290</name>
</gene>
<accession>A0A0F9T1J7</accession>
<comment type="caution">
    <text evidence="1">The sequence shown here is derived from an EMBL/GenBank/DDBJ whole genome shotgun (WGS) entry which is preliminary data.</text>
</comment>
<reference evidence="1" key="1">
    <citation type="journal article" date="2015" name="Nature">
        <title>Complex archaea that bridge the gap between prokaryotes and eukaryotes.</title>
        <authorList>
            <person name="Spang A."/>
            <person name="Saw J.H."/>
            <person name="Jorgensen S.L."/>
            <person name="Zaremba-Niedzwiedzka K."/>
            <person name="Martijn J."/>
            <person name="Lind A.E."/>
            <person name="van Eijk R."/>
            <person name="Schleper C."/>
            <person name="Guy L."/>
            <person name="Ettema T.J."/>
        </authorList>
    </citation>
    <scope>NUCLEOTIDE SEQUENCE</scope>
</reference>
<dbReference type="AlphaFoldDB" id="A0A0F9T1J7"/>
<name>A0A0F9T1J7_9ZZZZ</name>
<proteinExistence type="predicted"/>
<evidence type="ECO:0000313" key="1">
    <source>
        <dbReference type="EMBL" id="KKN75170.1"/>
    </source>
</evidence>
<protein>
    <submittedName>
        <fullName evidence="1">Uncharacterized protein</fullName>
    </submittedName>
</protein>
<sequence>MADINITHSNGEITIKFKPDRGTVSRSGKTLIVATTSGFVPVEGTDLRISLNVIKPKGS</sequence>
<organism evidence="1">
    <name type="scientific">marine sediment metagenome</name>
    <dbReference type="NCBI Taxonomy" id="412755"/>
    <lineage>
        <taxon>unclassified sequences</taxon>
        <taxon>metagenomes</taxon>
        <taxon>ecological metagenomes</taxon>
    </lineage>
</organism>